<evidence type="ECO:0000313" key="2">
    <source>
        <dbReference type="Proteomes" id="UP000294820"/>
    </source>
</evidence>
<reference evidence="1 2" key="1">
    <citation type="submission" date="2016-09" db="EMBL/GenBank/DDBJ databases">
        <authorList>
            <person name="Reverchon S."/>
            <person name="Nasser W."/>
            <person name="Leonard S."/>
            <person name="Brochier C."/>
            <person name="Duprey A."/>
        </authorList>
    </citation>
    <scope>NUCLEOTIDE SEQUENCE [LARGE SCALE GENOMIC DNA]</scope>
    <source>
        <strain evidence="1 2">174/2</strain>
    </source>
</reference>
<dbReference type="EMBL" id="LT615367">
    <property type="protein sequence ID" value="SLM64237.1"/>
    <property type="molecule type" value="Genomic_DNA"/>
</dbReference>
<dbReference type="RefSeq" id="WP_035345578.1">
    <property type="nucleotide sequence ID" value="NZ_LT615367.1"/>
</dbReference>
<dbReference type="Proteomes" id="UP000294820">
    <property type="component" value="Chromosome 1"/>
</dbReference>
<sequence>MKIEYHNESVFNKFIIKVNKKRQKTMTNSGFTEYGRDSKKHDLLDHKKLLDLLNKNNNAHFPSIDKTIPIIFYKFSLWARMKSRVNVFLHDPSLKTFVGKLTTSYQPGTESIYISKNLYKDKNEVGKAVNEYEVYKSLLAADCSHEEATNLVLLHEIGHAIHHQLEKRDGYLLEPTTPEASFLNPFVKLNGLCVEGINYVTSIAHKAITESYADLYSCILIDRLYDSSRSNLIINALHHYRTTHKNENYYSYPSIANYLNDRNGRAFKSFYEIHEYMSATIADNVVYDIGRDLNQGKPQLSKFIGVVNILHGLNERKIDDSIECMKVRFPFTSYILSKINKKNPHGYHQDAFEIGCKHASEWIANKNLSKIQRGIKSVKLIIEDKVGCIVNGFSKNRP</sequence>
<dbReference type="AlphaFoldDB" id="A0A375AE15"/>
<evidence type="ECO:0000313" key="1">
    <source>
        <dbReference type="EMBL" id="SLM64237.1"/>
    </source>
</evidence>
<proteinExistence type="predicted"/>
<accession>A0A375AE15</accession>
<name>A0A375AE15_9GAMM</name>
<keyword evidence="2" id="KW-1185">Reference proteome</keyword>
<organism evidence="1 2">
    <name type="scientific">Dickeya aquatica</name>
    <dbReference type="NCBI Taxonomy" id="1401087"/>
    <lineage>
        <taxon>Bacteria</taxon>
        <taxon>Pseudomonadati</taxon>
        <taxon>Pseudomonadota</taxon>
        <taxon>Gammaproteobacteria</taxon>
        <taxon>Enterobacterales</taxon>
        <taxon>Pectobacteriaceae</taxon>
        <taxon>Dickeya</taxon>
    </lineage>
</organism>
<gene>
    <name evidence="1" type="ORF">DAQ1742_03429</name>
</gene>
<dbReference type="KEGG" id="daq:DAQ1742_03429"/>
<protein>
    <submittedName>
        <fullName evidence="1">Uncharacterized protein</fullName>
    </submittedName>
</protein>